<dbReference type="Proteomes" id="UP000831534">
    <property type="component" value="Chromosome"/>
</dbReference>
<accession>A0A8T9MTU2</accession>
<gene>
    <name evidence="4" type="ORF">LVJ77_03605</name>
</gene>
<keyword evidence="3" id="KW-0175">Coiled coil</keyword>
<evidence type="ECO:0000313" key="5">
    <source>
        <dbReference type="Proteomes" id="UP000831534"/>
    </source>
</evidence>
<keyword evidence="5" id="KW-1185">Reference proteome</keyword>
<dbReference type="Pfam" id="PF13374">
    <property type="entry name" value="TPR_10"/>
    <property type="match status" value="3"/>
</dbReference>
<reference evidence="4" key="1">
    <citation type="journal article" date="2022" name="Res Sq">
        <title>Evolution of multicellular longitudinally dividing oral cavity symbionts (Neisseriaceae).</title>
        <authorList>
            <person name="Nyongesa S."/>
            <person name="Weber P."/>
            <person name="Bernet E."/>
            <person name="Pullido F."/>
            <person name="Nieckarz M."/>
            <person name="Delaby M."/>
            <person name="Nieves C."/>
            <person name="Viehboeck T."/>
            <person name="Krause N."/>
            <person name="Rivera-Millot A."/>
            <person name="Nakamura A."/>
            <person name="Vischer N."/>
            <person name="VanNieuwenhze M."/>
            <person name="Brun Y."/>
            <person name="Cava F."/>
            <person name="Bulgheresi S."/>
            <person name="Veyrier F."/>
        </authorList>
    </citation>
    <scope>NUCLEOTIDE SEQUENCE</scope>
    <source>
        <strain evidence="4">17694</strain>
    </source>
</reference>
<feature type="coiled-coil region" evidence="3">
    <location>
        <begin position="100"/>
        <end position="154"/>
    </location>
</feature>
<dbReference type="AlphaFoldDB" id="A0A8T9MTU2"/>
<dbReference type="RefSeq" id="WP_027008606.1">
    <property type="nucleotide sequence ID" value="NZ_CP091521.1"/>
</dbReference>
<organism evidence="4 5">
    <name type="scientific">Conchiformibius kuhniae</name>
    <dbReference type="NCBI Taxonomy" id="211502"/>
    <lineage>
        <taxon>Bacteria</taxon>
        <taxon>Pseudomonadati</taxon>
        <taxon>Pseudomonadota</taxon>
        <taxon>Betaproteobacteria</taxon>
        <taxon>Neisseriales</taxon>
        <taxon>Neisseriaceae</taxon>
        <taxon>Conchiformibius</taxon>
    </lineage>
</organism>
<evidence type="ECO:0000256" key="3">
    <source>
        <dbReference type="SAM" id="Coils"/>
    </source>
</evidence>
<proteinExistence type="predicted"/>
<name>A0A8T9MTU2_9NEIS</name>
<dbReference type="KEGG" id="ckh:LVJ77_03605"/>
<dbReference type="SUPFAM" id="SSF48452">
    <property type="entry name" value="TPR-like"/>
    <property type="match status" value="3"/>
</dbReference>
<protein>
    <submittedName>
        <fullName evidence="4">Tetratricopeptide repeat protein</fullName>
    </submittedName>
</protein>
<dbReference type="PANTHER" id="PTHR45641">
    <property type="entry name" value="TETRATRICOPEPTIDE REPEAT PROTEIN (AFU_ORTHOLOGUE AFUA_6G03870)"/>
    <property type="match status" value="1"/>
</dbReference>
<evidence type="ECO:0000256" key="2">
    <source>
        <dbReference type="ARBA" id="ARBA00022803"/>
    </source>
</evidence>
<reference evidence="4" key="2">
    <citation type="submission" date="2024-09" db="EMBL/GenBank/DDBJ databases">
        <authorList>
            <person name="Veyrier F.J."/>
        </authorList>
    </citation>
    <scope>NUCLEOTIDE SEQUENCE</scope>
    <source>
        <strain evidence="4">17694</strain>
    </source>
</reference>
<evidence type="ECO:0000313" key="4">
    <source>
        <dbReference type="EMBL" id="UOP05300.2"/>
    </source>
</evidence>
<keyword evidence="2" id="KW-0802">TPR repeat</keyword>
<keyword evidence="1" id="KW-0677">Repeat</keyword>
<dbReference type="InterPro" id="IPR011990">
    <property type="entry name" value="TPR-like_helical_dom_sf"/>
</dbReference>
<sequence length="692" mass="79300">MKVKTAVIKLICLLKILSATARTVWLPILRRAAGCLKRGSRKTCLFLKNNVVTVFVFTALLGGIIGNAGTDWAKNLPVVKHLFPPAPANAEAIIASSADYQKLLAAETKLRQRYVKLQEKVRRYPDDDDFKQELAEVQQEWQTARNHVQQFQNDVVQLAQTFRHAAPDTRRLRQARAYFQQGRLDKARAVLNGETLLSEQKQLLADKQRLSAQTAENKKRLSHNGQEWLLKAQLTAMDYSLKEQRVPAARAAFETALRAERSAETLFQYAYFLQQNKYYREAEAYYRQAWHAYAQMRDDNGDAYRENTAKTLNNLALLLAHDPFRHREAETLYLQAAERYRTLAQNRPAAFEPDLAATLNNCAVLIAKDPARWRQAETLYREALSLRRRLAENPAFAGDAAETLNNLAALLAKDPKRRRETEALFRETVAAYVRLSEKRPEYFVPRLAAVRNNLAVFTVQQPNRRAEAETLFRQALDGYRELAQHTPGVFLPELTGITNNLAIIAAQDPARQHEAEKLFREVLANYRTLSARTPEVFAHETASAQSNLAMLLGGDPARREEAEQLFRQALHAYRRLAADRPEVFQANLANTLNGLAAVLKHQPQRRRETEALHREALQLYRRLARSQPQHFEYQVAETLFHFAVAYHEWRQPDRAKPLLREAAKLIAPYAAEHPERFGKLQQDINHLLQQTR</sequence>
<dbReference type="PANTHER" id="PTHR45641:SF19">
    <property type="entry name" value="NEPHROCYSTIN-3"/>
    <property type="match status" value="1"/>
</dbReference>
<evidence type="ECO:0000256" key="1">
    <source>
        <dbReference type="ARBA" id="ARBA00022737"/>
    </source>
</evidence>
<dbReference type="EMBL" id="CP091521">
    <property type="protein sequence ID" value="UOP05300.2"/>
    <property type="molecule type" value="Genomic_DNA"/>
</dbReference>
<dbReference type="Gene3D" id="1.25.40.10">
    <property type="entry name" value="Tetratricopeptide repeat domain"/>
    <property type="match status" value="3"/>
</dbReference>